<protein>
    <submittedName>
        <fullName evidence="1">Uncharacterized protein</fullName>
    </submittedName>
</protein>
<accession>A0A9W4AZF4</accession>
<dbReference type="Proteomes" id="UP000465785">
    <property type="component" value="Chromosome"/>
</dbReference>
<dbReference type="EMBL" id="AP022601">
    <property type="protein sequence ID" value="BBY91339.1"/>
    <property type="molecule type" value="Genomic_DNA"/>
</dbReference>
<proteinExistence type="predicted"/>
<dbReference type="KEGG" id="mgau:MGALJ_10080"/>
<evidence type="ECO:0000313" key="1">
    <source>
        <dbReference type="EMBL" id="BBY91339.1"/>
    </source>
</evidence>
<name>A0A9W4AZF4_9MYCO</name>
<evidence type="ECO:0000313" key="2">
    <source>
        <dbReference type="Proteomes" id="UP000465785"/>
    </source>
</evidence>
<dbReference type="AlphaFoldDB" id="A0A9W4AZF4"/>
<keyword evidence="2" id="KW-1185">Reference proteome</keyword>
<gene>
    <name evidence="1" type="ORF">MGALJ_10080</name>
</gene>
<dbReference type="RefSeq" id="WP_232076077.1">
    <property type="nucleotide sequence ID" value="NZ_AP022601.1"/>
</dbReference>
<organism evidence="1 2">
    <name type="scientific">Mycobacterium gallinarum</name>
    <dbReference type="NCBI Taxonomy" id="39689"/>
    <lineage>
        <taxon>Bacteria</taxon>
        <taxon>Bacillati</taxon>
        <taxon>Actinomycetota</taxon>
        <taxon>Actinomycetes</taxon>
        <taxon>Mycobacteriales</taxon>
        <taxon>Mycobacteriaceae</taxon>
        <taxon>Mycobacterium</taxon>
    </lineage>
</organism>
<reference evidence="1 2" key="1">
    <citation type="journal article" date="2019" name="Emerg. Microbes Infect.">
        <title>Comprehensive subspecies identification of 175 nontuberculous mycobacteria species based on 7547 genomic profiles.</title>
        <authorList>
            <person name="Matsumoto Y."/>
            <person name="Kinjo T."/>
            <person name="Motooka D."/>
            <person name="Nabeya D."/>
            <person name="Jung N."/>
            <person name="Uechi K."/>
            <person name="Horii T."/>
            <person name="Iida T."/>
            <person name="Fujita J."/>
            <person name="Nakamura S."/>
        </authorList>
    </citation>
    <scope>NUCLEOTIDE SEQUENCE [LARGE SCALE GENOMIC DNA]</scope>
    <source>
        <strain evidence="1 2">JCM 6399</strain>
    </source>
</reference>
<sequence length="114" mass="12907">MAKSPEARKIRRDLDKELESVAHERGHTLVWSAQEQAVIGLICDQIDRKVEIFAAYEESSDPKVKVKLSGEMRLLEQSVARLLRQVKTDVPGPESQRTVAARRAVRARWDRGSA</sequence>